<dbReference type="STRING" id="634771.SAMN04488128_102453"/>
<dbReference type="RefSeq" id="WP_143312881.1">
    <property type="nucleotide sequence ID" value="NZ_FUWZ01000002.1"/>
</dbReference>
<dbReference type="EMBL" id="FUWZ01000002">
    <property type="protein sequence ID" value="SKA04779.1"/>
    <property type="molecule type" value="Genomic_DNA"/>
</dbReference>
<dbReference type="Proteomes" id="UP000190367">
    <property type="component" value="Unassembled WGS sequence"/>
</dbReference>
<keyword evidence="2" id="KW-1185">Reference proteome</keyword>
<organism evidence="1 2">
    <name type="scientific">Chitinophaga eiseniae</name>
    <dbReference type="NCBI Taxonomy" id="634771"/>
    <lineage>
        <taxon>Bacteria</taxon>
        <taxon>Pseudomonadati</taxon>
        <taxon>Bacteroidota</taxon>
        <taxon>Chitinophagia</taxon>
        <taxon>Chitinophagales</taxon>
        <taxon>Chitinophagaceae</taxon>
        <taxon>Chitinophaga</taxon>
    </lineage>
</organism>
<dbReference type="OrthoDB" id="1256452at2"/>
<proteinExistence type="predicted"/>
<evidence type="ECO:0000313" key="2">
    <source>
        <dbReference type="Proteomes" id="UP000190367"/>
    </source>
</evidence>
<gene>
    <name evidence="1" type="ORF">SAMN04488128_102453</name>
</gene>
<reference evidence="2" key="1">
    <citation type="submission" date="2017-02" db="EMBL/GenBank/DDBJ databases">
        <authorList>
            <person name="Varghese N."/>
            <person name="Submissions S."/>
        </authorList>
    </citation>
    <scope>NUCLEOTIDE SEQUENCE [LARGE SCALE GENOMIC DNA]</scope>
    <source>
        <strain evidence="2">DSM 22224</strain>
    </source>
</reference>
<evidence type="ECO:0000313" key="1">
    <source>
        <dbReference type="EMBL" id="SKA04779.1"/>
    </source>
</evidence>
<protein>
    <submittedName>
        <fullName evidence="1">DNA-damage-inducible protein D</fullName>
    </submittedName>
</protein>
<accession>A0A1T4QM13</accession>
<dbReference type="AlphaFoldDB" id="A0A1T4QM13"/>
<sequence length="116" mass="13392">MLKLFDYLEEVIATERISQLKNPPLLYTASEIMQELGYDNPAMIQEPLDRAMHACASLQIPVSYNFHKIYCFKDGGEMETDWQLSELATYLLMINCNPLNPLVAKAQLIFMMKDRV</sequence>
<name>A0A1T4QM13_9BACT</name>